<organism evidence="2 3">
    <name type="scientific">Hallella bergensis DSM 17361</name>
    <dbReference type="NCBI Taxonomy" id="585502"/>
    <lineage>
        <taxon>Bacteria</taxon>
        <taxon>Pseudomonadati</taxon>
        <taxon>Bacteroidota</taxon>
        <taxon>Bacteroidia</taxon>
        <taxon>Bacteroidales</taxon>
        <taxon>Prevotellaceae</taxon>
        <taxon>Hallella</taxon>
    </lineage>
</organism>
<evidence type="ECO:0000313" key="2">
    <source>
        <dbReference type="EMBL" id="EFA43584.1"/>
    </source>
</evidence>
<dbReference type="eggNOG" id="COG3086">
    <property type="taxonomic scope" value="Bacteria"/>
</dbReference>
<dbReference type="Proteomes" id="UP000003160">
    <property type="component" value="Unassembled WGS sequence"/>
</dbReference>
<evidence type="ECO:0008006" key="4">
    <source>
        <dbReference type="Google" id="ProtNLM"/>
    </source>
</evidence>
<gene>
    <name evidence="2" type="ORF">HMPREF0645_1954</name>
</gene>
<accession>D1PYB9</accession>
<keyword evidence="1" id="KW-0812">Transmembrane</keyword>
<keyword evidence="3" id="KW-1185">Reference proteome</keyword>
<keyword evidence="1" id="KW-1133">Transmembrane helix</keyword>
<feature type="transmembrane region" description="Helical" evidence="1">
    <location>
        <begin position="103"/>
        <end position="123"/>
    </location>
</feature>
<dbReference type="HOGENOM" id="CLU_125969_0_0_10"/>
<dbReference type="RefSeq" id="WP_007174057.1">
    <property type="nucleotide sequence ID" value="NZ_GG704781.1"/>
</dbReference>
<proteinExistence type="predicted"/>
<dbReference type="Pfam" id="PF04246">
    <property type="entry name" value="RseC_MucC"/>
    <property type="match status" value="1"/>
</dbReference>
<name>D1PYB9_9BACT</name>
<reference evidence="2 3" key="1">
    <citation type="submission" date="2009-10" db="EMBL/GenBank/DDBJ databases">
        <authorList>
            <person name="Qin X."/>
            <person name="Bachman B."/>
            <person name="Battles P."/>
            <person name="Bell A."/>
            <person name="Bess C."/>
            <person name="Bickham C."/>
            <person name="Chaboub L."/>
            <person name="Chen D."/>
            <person name="Coyle M."/>
            <person name="Deiros D.R."/>
            <person name="Dinh H."/>
            <person name="Forbes L."/>
            <person name="Fowler G."/>
            <person name="Francisco L."/>
            <person name="Fu Q."/>
            <person name="Gubbala S."/>
            <person name="Hale W."/>
            <person name="Han Y."/>
            <person name="Hemphill L."/>
            <person name="Highlander S.K."/>
            <person name="Hirani K."/>
            <person name="Hogues M."/>
            <person name="Jackson L."/>
            <person name="Jakkamsetti A."/>
            <person name="Javaid M."/>
            <person name="Jiang H."/>
            <person name="Korchina V."/>
            <person name="Kovar C."/>
            <person name="Lara F."/>
            <person name="Lee S."/>
            <person name="Mata R."/>
            <person name="Mathew T."/>
            <person name="Moen C."/>
            <person name="Morales K."/>
            <person name="Munidasa M."/>
            <person name="Nazareth L."/>
            <person name="Ngo R."/>
            <person name="Nguyen L."/>
            <person name="Okwuonu G."/>
            <person name="Ongeri F."/>
            <person name="Patil S."/>
            <person name="Petrosino J."/>
            <person name="Pham C."/>
            <person name="Pham P."/>
            <person name="Pu L.-L."/>
            <person name="Puazo M."/>
            <person name="Raj R."/>
            <person name="Reid J."/>
            <person name="Rouhana J."/>
            <person name="Saada N."/>
            <person name="Shang Y."/>
            <person name="Simmons D."/>
            <person name="Thornton R."/>
            <person name="Warren J."/>
            <person name="Weissenberger G."/>
            <person name="Zhang J."/>
            <person name="Zhang L."/>
            <person name="Zhou C."/>
            <person name="Zhu D."/>
            <person name="Muzny D."/>
            <person name="Worley K."/>
            <person name="Gibbs R."/>
        </authorList>
    </citation>
    <scope>NUCLEOTIDE SEQUENCE [LARGE SCALE GENOMIC DNA]</scope>
    <source>
        <strain evidence="2 3">DSM 17361</strain>
    </source>
</reference>
<sequence length="136" mass="14909">MNNTITHPGIIEQIEDGHLIVRIVQGSGCASCKMAGHCHASESTEKLVDIYNVDTTKYHVGENIVITADMKTGYRAVAWGFGVPLLILTATIFGIWAVTANEAWAALAGLAALIPYYAFLYLIRNKFRDEFSFGVE</sequence>
<evidence type="ECO:0000256" key="1">
    <source>
        <dbReference type="SAM" id="Phobius"/>
    </source>
</evidence>
<evidence type="ECO:0000313" key="3">
    <source>
        <dbReference type="Proteomes" id="UP000003160"/>
    </source>
</evidence>
<dbReference type="OrthoDB" id="1120636at2"/>
<dbReference type="EMBL" id="ACKS01000077">
    <property type="protein sequence ID" value="EFA43584.1"/>
    <property type="molecule type" value="Genomic_DNA"/>
</dbReference>
<dbReference type="AlphaFoldDB" id="D1PYB9"/>
<keyword evidence="1" id="KW-0472">Membrane</keyword>
<protein>
    <recommendedName>
        <fullName evidence="4">Positive regulator of sigma(E), RseC/MucC</fullName>
    </recommendedName>
</protein>
<comment type="caution">
    <text evidence="2">The sequence shown here is derived from an EMBL/GenBank/DDBJ whole genome shotgun (WGS) entry which is preliminary data.</text>
</comment>
<feature type="transmembrane region" description="Helical" evidence="1">
    <location>
        <begin position="76"/>
        <end position="97"/>
    </location>
</feature>